<evidence type="ECO:0000256" key="6">
    <source>
        <dbReference type="RuleBase" id="RU003567"/>
    </source>
</evidence>
<sequence>MKFFAKTSGKRGEIYVYDAIGGGFFSEGVTAKSFADSVKALGAVKALDIYINSPGGSVFEGLAIYNQIKRFDGEKIVHVDGIAASIASVIAMAGDEVRIAANGTIMIHDPWGMAMGTAADMRKQAESLDKVRDVLLENYVARTGGKREDISSWMTAETWMNADEAVERGFATSKVEEKQFSAAFPMLDKFNKVPDSLRKQATASDSLLARMQMRTQKLNLGASPKTA</sequence>
<dbReference type="Pfam" id="PF00574">
    <property type="entry name" value="CLP_protease"/>
    <property type="match status" value="1"/>
</dbReference>
<dbReference type="PANTHER" id="PTHR10381:SF70">
    <property type="entry name" value="ATP-DEPENDENT CLP PROTEASE PROTEOLYTIC SUBUNIT"/>
    <property type="match status" value="1"/>
</dbReference>
<dbReference type="OrthoDB" id="9806592at2"/>
<dbReference type="InterPro" id="IPR001907">
    <property type="entry name" value="ClpP"/>
</dbReference>
<dbReference type="GO" id="GO:0006515">
    <property type="term" value="P:protein quality control for misfolded or incompletely synthesized proteins"/>
    <property type="evidence" value="ECO:0007669"/>
    <property type="project" value="TreeGrafter"/>
</dbReference>
<dbReference type="eggNOG" id="COG0740">
    <property type="taxonomic scope" value="Bacteria"/>
</dbReference>
<accession>C5CJP6</accession>
<keyword evidence="5" id="KW-0720">Serine protease</keyword>
<organism evidence="7">
    <name type="scientific">Variovorax paradoxus (strain S110)</name>
    <dbReference type="NCBI Taxonomy" id="543728"/>
    <lineage>
        <taxon>Bacteria</taxon>
        <taxon>Pseudomonadati</taxon>
        <taxon>Pseudomonadota</taxon>
        <taxon>Betaproteobacteria</taxon>
        <taxon>Burkholderiales</taxon>
        <taxon>Comamonadaceae</taxon>
        <taxon>Variovorax</taxon>
    </lineage>
</organism>
<dbReference type="CDD" id="cd07016">
    <property type="entry name" value="S14_ClpP_1"/>
    <property type="match status" value="1"/>
</dbReference>
<dbReference type="KEGG" id="vap:Vapar_2473"/>
<dbReference type="GO" id="GO:0004252">
    <property type="term" value="F:serine-type endopeptidase activity"/>
    <property type="evidence" value="ECO:0007669"/>
    <property type="project" value="InterPro"/>
</dbReference>
<dbReference type="Gene3D" id="3.90.226.10">
    <property type="entry name" value="2-enoyl-CoA Hydratase, Chain A, domain 1"/>
    <property type="match status" value="1"/>
</dbReference>
<dbReference type="GO" id="GO:0009368">
    <property type="term" value="C:endopeptidase Clp complex"/>
    <property type="evidence" value="ECO:0007669"/>
    <property type="project" value="TreeGrafter"/>
</dbReference>
<evidence type="ECO:0000313" key="7">
    <source>
        <dbReference type="EMBL" id="ACS19099.1"/>
    </source>
</evidence>
<keyword evidence="2" id="KW-0963">Cytoplasm</keyword>
<dbReference type="NCBIfam" id="NF045542">
    <property type="entry name" value="Clp_rel_HeadMat"/>
    <property type="match status" value="1"/>
</dbReference>
<dbReference type="InterPro" id="IPR029045">
    <property type="entry name" value="ClpP/crotonase-like_dom_sf"/>
</dbReference>
<evidence type="ECO:0000256" key="3">
    <source>
        <dbReference type="ARBA" id="ARBA00022670"/>
    </source>
</evidence>
<reference evidence="7" key="1">
    <citation type="submission" date="2009-06" db="EMBL/GenBank/DDBJ databases">
        <title>Complete sequence of chromosome 1 of Variovorax paradoxus S110.</title>
        <authorList>
            <consortium name="US DOE Joint Genome Institute"/>
            <person name="Lucas S."/>
            <person name="Copeland A."/>
            <person name="Lapidus A."/>
            <person name="Glavina del Rio T."/>
            <person name="Tice H."/>
            <person name="Bruce D."/>
            <person name="Goodwin L."/>
            <person name="Pitluck S."/>
            <person name="Chertkov O."/>
            <person name="Brettin T."/>
            <person name="Detter J.C."/>
            <person name="Han C."/>
            <person name="Larimer F."/>
            <person name="Land M."/>
            <person name="Hauser L."/>
            <person name="Kyrpides N."/>
            <person name="Ovchinnikova G."/>
            <person name="Orwin P."/>
            <person name="Leadbetter J.R."/>
            <person name="Spain J.C."/>
            <person name="Han J.I."/>
        </authorList>
    </citation>
    <scope>NUCLEOTIDE SEQUENCE</scope>
    <source>
        <strain evidence="7">S110</strain>
    </source>
</reference>
<dbReference type="PANTHER" id="PTHR10381">
    <property type="entry name" value="ATP-DEPENDENT CLP PROTEASE PROTEOLYTIC SUBUNIT"/>
    <property type="match status" value="1"/>
</dbReference>
<dbReference type="GO" id="GO:0004176">
    <property type="term" value="F:ATP-dependent peptidase activity"/>
    <property type="evidence" value="ECO:0007669"/>
    <property type="project" value="InterPro"/>
</dbReference>
<dbReference type="InterPro" id="IPR023562">
    <property type="entry name" value="ClpP/TepA"/>
</dbReference>
<name>C5CJP6_VARPS</name>
<evidence type="ECO:0000256" key="5">
    <source>
        <dbReference type="ARBA" id="ARBA00022825"/>
    </source>
</evidence>
<gene>
    <name evidence="7" type="ordered locus">Vapar_2473</name>
</gene>
<dbReference type="EMBL" id="CP001635">
    <property type="protein sequence ID" value="ACS19099.1"/>
    <property type="molecule type" value="Genomic_DNA"/>
</dbReference>
<comment type="similarity">
    <text evidence="1 6">Belongs to the peptidase S14 family.</text>
</comment>
<proteinExistence type="inferred from homology"/>
<dbReference type="GO" id="GO:0051117">
    <property type="term" value="F:ATPase binding"/>
    <property type="evidence" value="ECO:0007669"/>
    <property type="project" value="TreeGrafter"/>
</dbReference>
<dbReference type="SUPFAM" id="SSF52096">
    <property type="entry name" value="ClpP/crotonase"/>
    <property type="match status" value="1"/>
</dbReference>
<keyword evidence="3" id="KW-0645">Protease</keyword>
<protein>
    <recommendedName>
        <fullName evidence="6">ATP-dependent Clp protease proteolytic subunit</fullName>
    </recommendedName>
</protein>
<evidence type="ECO:0000256" key="2">
    <source>
        <dbReference type="ARBA" id="ARBA00022490"/>
    </source>
</evidence>
<evidence type="ECO:0000256" key="1">
    <source>
        <dbReference type="ARBA" id="ARBA00007039"/>
    </source>
</evidence>
<dbReference type="STRING" id="543728.Vapar_2473"/>
<evidence type="ECO:0000256" key="4">
    <source>
        <dbReference type="ARBA" id="ARBA00022801"/>
    </source>
</evidence>
<dbReference type="PRINTS" id="PR00127">
    <property type="entry name" value="CLPPROTEASEP"/>
</dbReference>
<dbReference type="HOGENOM" id="CLU_052762_1_0_4"/>
<keyword evidence="4" id="KW-0378">Hydrolase</keyword>
<dbReference type="AlphaFoldDB" id="C5CJP6"/>